<organism evidence="6 7">
    <name type="scientific">Vairimorpha necatrix</name>
    <dbReference type="NCBI Taxonomy" id="6039"/>
    <lineage>
        <taxon>Eukaryota</taxon>
        <taxon>Fungi</taxon>
        <taxon>Fungi incertae sedis</taxon>
        <taxon>Microsporidia</taxon>
        <taxon>Nosematidae</taxon>
        <taxon>Vairimorpha</taxon>
    </lineage>
</organism>
<keyword evidence="7" id="KW-1185">Reference proteome</keyword>
<keyword evidence="4" id="KW-0560">Oxidoreductase</keyword>
<dbReference type="PANTHER" id="PTHR42917">
    <property type="entry name" value="2,4-DIENOYL-COA REDUCTASE"/>
    <property type="match status" value="1"/>
</dbReference>
<reference evidence="6" key="1">
    <citation type="journal article" date="2024" name="BMC Genomics">
        <title>Functional annotation of a divergent genome using sequence and structure-based similarity.</title>
        <authorList>
            <person name="Svedberg D."/>
            <person name="Winiger R.R."/>
            <person name="Berg A."/>
            <person name="Sharma H."/>
            <person name="Tellgren-Roth C."/>
            <person name="Debrunner-Vossbrinck B.A."/>
            <person name="Vossbrinck C.R."/>
            <person name="Barandun J."/>
        </authorList>
    </citation>
    <scope>NUCLEOTIDE SEQUENCE</scope>
    <source>
        <strain evidence="6">Illinois isolate</strain>
    </source>
</reference>
<dbReference type="Pfam" id="PF07992">
    <property type="entry name" value="Pyr_redox_2"/>
    <property type="match status" value="1"/>
</dbReference>
<evidence type="ECO:0000313" key="6">
    <source>
        <dbReference type="EMBL" id="WUR02320.1"/>
    </source>
</evidence>
<protein>
    <submittedName>
        <fullName evidence="6">Oxidoreductase</fullName>
    </submittedName>
</protein>
<dbReference type="AlphaFoldDB" id="A0AAX4J8S4"/>
<dbReference type="PANTHER" id="PTHR42917:SF2">
    <property type="entry name" value="2,4-DIENOYL-COA REDUCTASE [(2E)-ENOYL-COA-PRODUCING]"/>
    <property type="match status" value="1"/>
</dbReference>
<accession>A0AAX4J8S4</accession>
<gene>
    <name evidence="6" type="ORF">VNE69_01258</name>
</gene>
<dbReference type="GO" id="GO:0016491">
    <property type="term" value="F:oxidoreductase activity"/>
    <property type="evidence" value="ECO:0007669"/>
    <property type="project" value="UniProtKB-KW"/>
</dbReference>
<name>A0AAX4J8S4_9MICR</name>
<evidence type="ECO:0000256" key="3">
    <source>
        <dbReference type="ARBA" id="ARBA00022643"/>
    </source>
</evidence>
<dbReference type="RefSeq" id="XP_065328465.1">
    <property type="nucleotide sequence ID" value="XM_065472393.1"/>
</dbReference>
<evidence type="ECO:0000256" key="4">
    <source>
        <dbReference type="ARBA" id="ARBA00023002"/>
    </source>
</evidence>
<evidence type="ECO:0000259" key="5">
    <source>
        <dbReference type="Pfam" id="PF07992"/>
    </source>
</evidence>
<dbReference type="InterPro" id="IPR023753">
    <property type="entry name" value="FAD/NAD-binding_dom"/>
</dbReference>
<proteinExistence type="predicted"/>
<dbReference type="GeneID" id="90540122"/>
<dbReference type="InterPro" id="IPR036188">
    <property type="entry name" value="FAD/NAD-bd_sf"/>
</dbReference>
<dbReference type="InterPro" id="IPR051793">
    <property type="entry name" value="NADH:flavin_oxidoreductase"/>
</dbReference>
<comment type="cofactor">
    <cofactor evidence="1">
        <name>FMN</name>
        <dbReference type="ChEBI" id="CHEBI:58210"/>
    </cofactor>
</comment>
<dbReference type="SUPFAM" id="SSF51905">
    <property type="entry name" value="FAD/NAD(P)-binding domain"/>
    <property type="match status" value="1"/>
</dbReference>
<keyword evidence="2" id="KW-0285">Flavoprotein</keyword>
<evidence type="ECO:0000256" key="1">
    <source>
        <dbReference type="ARBA" id="ARBA00001917"/>
    </source>
</evidence>
<evidence type="ECO:0000256" key="2">
    <source>
        <dbReference type="ARBA" id="ARBA00022630"/>
    </source>
</evidence>
<keyword evidence="3" id="KW-0288">FMN</keyword>
<dbReference type="KEGG" id="vnx:VNE69_01258"/>
<dbReference type="Proteomes" id="UP001334084">
    <property type="component" value="Chromosome 1"/>
</dbReference>
<evidence type="ECO:0000313" key="7">
    <source>
        <dbReference type="Proteomes" id="UP001334084"/>
    </source>
</evidence>
<sequence>MNICIVGGGPSGLFLAKYLAPNVNNITIYDKDATYGGLYRNSHDPKMNIFDKIIKTKNIKFIPNYEIKRDNFKDIESKYDKFVVATGGIPNFHKESGLINSLDVIQNKVKKEELGKNICILGMGNVALDICKKLLTKIDQLNPENIDICSRSSCFLSKFGNNEMRDILKLANIKTYNLTNPSNLKEKRRHDLLTKTIYDPLKSQINLRFNTEIRNIKKKNGKFQVEFQNGDFLFYDSVISSWGFKPNPLELETNKPVYRIGWCEKAYGNINDALNKAKELSVNMLKHKTKKDELDEKLKTNQIYKELENFL</sequence>
<dbReference type="EMBL" id="CP142726">
    <property type="protein sequence ID" value="WUR02320.1"/>
    <property type="molecule type" value="Genomic_DNA"/>
</dbReference>
<feature type="domain" description="FAD/NAD(P)-binding" evidence="5">
    <location>
        <begin position="2"/>
        <end position="252"/>
    </location>
</feature>
<dbReference type="PRINTS" id="PR00419">
    <property type="entry name" value="ADXRDTASE"/>
</dbReference>
<dbReference type="Gene3D" id="3.50.50.60">
    <property type="entry name" value="FAD/NAD(P)-binding domain"/>
    <property type="match status" value="2"/>
</dbReference>